<dbReference type="EMBL" id="BDGJ01000042">
    <property type="protein sequence ID" value="GAW92022.1"/>
    <property type="molecule type" value="Genomic_DNA"/>
</dbReference>
<dbReference type="Gene3D" id="3.40.190.290">
    <property type="match status" value="1"/>
</dbReference>
<dbReference type="SUPFAM" id="SSF53850">
    <property type="entry name" value="Periplasmic binding protein-like II"/>
    <property type="match status" value="1"/>
</dbReference>
<gene>
    <name evidence="6" type="ORF">KKC1_11820</name>
</gene>
<sequence length="303" mass="34321">MNLNQLELFCEVARLKSFSKAAKLLHITQPAVSLQIQNLEEYYGAKLFERTAQGVILTSAGRVVYEYARRLLEIHQQMERELDRVFGVEKDELVIGASSIIGNHALPCSIWAFQEKYPQVKLKVEVGNTKLIIQKVIEQQVELGLVEGSTELPGQKGLVTKKIATDEVVVIVPNKGFWAQKEEITIKELMKERFIVREKGSGVREALERALENQGIKLSELNVVSEMSSLEGIKAAVEAGFAISICCRQGVQKDIRRGTLRAIPIKELPIQIDYYLLYMKNKFLKPVAKRFIRFIAPETLEFC</sequence>
<dbReference type="Pfam" id="PF03466">
    <property type="entry name" value="LysR_substrate"/>
    <property type="match status" value="1"/>
</dbReference>
<reference evidence="7" key="1">
    <citation type="journal article" date="2017" name="Appl. Environ. Microbiol.">
        <title>Genomic analysis of Calderihabitans maritimus KKC1, a thermophilic hydrogenogenic carboxydotrophic bacterium isolated from marine sediment.</title>
        <authorList>
            <person name="Omae K."/>
            <person name="Yoneda Y."/>
            <person name="Fukuyama Y."/>
            <person name="Yoshida T."/>
            <person name="Sako Y."/>
        </authorList>
    </citation>
    <scope>NUCLEOTIDE SEQUENCE [LARGE SCALE GENOMIC DNA]</scope>
    <source>
        <strain evidence="7">KKC1</strain>
    </source>
</reference>
<evidence type="ECO:0000256" key="2">
    <source>
        <dbReference type="ARBA" id="ARBA00023015"/>
    </source>
</evidence>
<dbReference type="PRINTS" id="PR00039">
    <property type="entry name" value="HTHLYSR"/>
</dbReference>
<evidence type="ECO:0000256" key="1">
    <source>
        <dbReference type="ARBA" id="ARBA00009437"/>
    </source>
</evidence>
<dbReference type="CDD" id="cd08420">
    <property type="entry name" value="PBP2_CysL_like"/>
    <property type="match status" value="1"/>
</dbReference>
<dbReference type="AlphaFoldDB" id="A0A1Z5HR61"/>
<evidence type="ECO:0000259" key="5">
    <source>
        <dbReference type="PROSITE" id="PS50931"/>
    </source>
</evidence>
<dbReference type="FunFam" id="1.10.10.10:FF:000001">
    <property type="entry name" value="LysR family transcriptional regulator"/>
    <property type="match status" value="1"/>
</dbReference>
<name>A0A1Z5HR61_9FIRM</name>
<dbReference type="GO" id="GO:0000976">
    <property type="term" value="F:transcription cis-regulatory region binding"/>
    <property type="evidence" value="ECO:0007669"/>
    <property type="project" value="TreeGrafter"/>
</dbReference>
<dbReference type="GO" id="GO:0003700">
    <property type="term" value="F:DNA-binding transcription factor activity"/>
    <property type="evidence" value="ECO:0007669"/>
    <property type="project" value="InterPro"/>
</dbReference>
<evidence type="ECO:0000256" key="4">
    <source>
        <dbReference type="ARBA" id="ARBA00023163"/>
    </source>
</evidence>
<evidence type="ECO:0000256" key="3">
    <source>
        <dbReference type="ARBA" id="ARBA00023125"/>
    </source>
</evidence>
<keyword evidence="3" id="KW-0238">DNA-binding</keyword>
<dbReference type="InterPro" id="IPR000847">
    <property type="entry name" value="LysR_HTH_N"/>
</dbReference>
<evidence type="ECO:0000313" key="7">
    <source>
        <dbReference type="Proteomes" id="UP000197032"/>
    </source>
</evidence>
<dbReference type="InterPro" id="IPR036390">
    <property type="entry name" value="WH_DNA-bd_sf"/>
</dbReference>
<accession>A0A1Z5HR61</accession>
<dbReference type="SUPFAM" id="SSF46785">
    <property type="entry name" value="Winged helix' DNA-binding domain"/>
    <property type="match status" value="1"/>
</dbReference>
<keyword evidence="4" id="KW-0804">Transcription</keyword>
<dbReference type="PANTHER" id="PTHR30126">
    <property type="entry name" value="HTH-TYPE TRANSCRIPTIONAL REGULATOR"/>
    <property type="match status" value="1"/>
</dbReference>
<comment type="caution">
    <text evidence="6">The sequence shown here is derived from an EMBL/GenBank/DDBJ whole genome shotgun (WGS) entry which is preliminary data.</text>
</comment>
<proteinExistence type="inferred from homology"/>
<dbReference type="NCBIfam" id="NF040786">
    <property type="entry name" value="LysR_Sec_metab"/>
    <property type="match status" value="1"/>
</dbReference>
<dbReference type="OrthoDB" id="9785745at2"/>
<dbReference type="RefSeq" id="WP_088553453.1">
    <property type="nucleotide sequence ID" value="NZ_BDGJ01000042.1"/>
</dbReference>
<dbReference type="Pfam" id="PF00126">
    <property type="entry name" value="HTH_1"/>
    <property type="match status" value="1"/>
</dbReference>
<dbReference type="PROSITE" id="PS50931">
    <property type="entry name" value="HTH_LYSR"/>
    <property type="match status" value="1"/>
</dbReference>
<evidence type="ECO:0000313" key="6">
    <source>
        <dbReference type="EMBL" id="GAW92022.1"/>
    </source>
</evidence>
<organism evidence="6 7">
    <name type="scientific">Calderihabitans maritimus</name>
    <dbReference type="NCBI Taxonomy" id="1246530"/>
    <lineage>
        <taxon>Bacteria</taxon>
        <taxon>Bacillati</taxon>
        <taxon>Bacillota</taxon>
        <taxon>Clostridia</taxon>
        <taxon>Neomoorellales</taxon>
        <taxon>Calderihabitantaceae</taxon>
        <taxon>Calderihabitans</taxon>
    </lineage>
</organism>
<keyword evidence="7" id="KW-1185">Reference proteome</keyword>
<dbReference type="Proteomes" id="UP000197032">
    <property type="component" value="Unassembled WGS sequence"/>
</dbReference>
<dbReference type="InterPro" id="IPR047788">
    <property type="entry name" value="LysR-like_Sec_metab"/>
</dbReference>
<keyword evidence="2" id="KW-0805">Transcription regulation</keyword>
<dbReference type="Gene3D" id="1.10.10.10">
    <property type="entry name" value="Winged helix-like DNA-binding domain superfamily/Winged helix DNA-binding domain"/>
    <property type="match status" value="1"/>
</dbReference>
<dbReference type="InterPro" id="IPR005119">
    <property type="entry name" value="LysR_subst-bd"/>
</dbReference>
<dbReference type="PANTHER" id="PTHR30126:SF39">
    <property type="entry name" value="HTH-TYPE TRANSCRIPTIONAL REGULATOR CYSL"/>
    <property type="match status" value="1"/>
</dbReference>
<protein>
    <submittedName>
        <fullName evidence="6">Transcriptional regulator, LysR family</fullName>
    </submittedName>
</protein>
<feature type="domain" description="HTH lysR-type" evidence="5">
    <location>
        <begin position="1"/>
        <end position="58"/>
    </location>
</feature>
<dbReference type="InterPro" id="IPR036388">
    <property type="entry name" value="WH-like_DNA-bd_sf"/>
</dbReference>
<comment type="similarity">
    <text evidence="1">Belongs to the LysR transcriptional regulatory family.</text>
</comment>